<keyword evidence="4 6" id="KW-1133">Transmembrane helix</keyword>
<evidence type="ECO:0000256" key="4">
    <source>
        <dbReference type="ARBA" id="ARBA00022989"/>
    </source>
</evidence>
<dbReference type="GO" id="GO:0005886">
    <property type="term" value="C:plasma membrane"/>
    <property type="evidence" value="ECO:0007669"/>
    <property type="project" value="UniProtKB-SubCell"/>
</dbReference>
<feature type="transmembrane region" description="Helical" evidence="6">
    <location>
        <begin position="308"/>
        <end position="329"/>
    </location>
</feature>
<accession>A0A841AHW8</accession>
<gene>
    <name evidence="8" type="ORF">HD599_000261</name>
</gene>
<dbReference type="AlphaFoldDB" id="A0A841AHW8"/>
<feature type="transmembrane region" description="Helical" evidence="6">
    <location>
        <begin position="216"/>
        <end position="237"/>
    </location>
</feature>
<feature type="transmembrane region" description="Helical" evidence="6">
    <location>
        <begin position="172"/>
        <end position="195"/>
    </location>
</feature>
<protein>
    <submittedName>
        <fullName evidence="8">Putative MFS family arabinose efflux permease</fullName>
    </submittedName>
</protein>
<dbReference type="RefSeq" id="WP_184232925.1">
    <property type="nucleotide sequence ID" value="NZ_JACHMJ010000001.1"/>
</dbReference>
<dbReference type="InterPro" id="IPR011701">
    <property type="entry name" value="MFS"/>
</dbReference>
<evidence type="ECO:0000256" key="5">
    <source>
        <dbReference type="ARBA" id="ARBA00023136"/>
    </source>
</evidence>
<evidence type="ECO:0000256" key="3">
    <source>
        <dbReference type="ARBA" id="ARBA00022692"/>
    </source>
</evidence>
<evidence type="ECO:0000256" key="6">
    <source>
        <dbReference type="SAM" id="Phobius"/>
    </source>
</evidence>
<dbReference type="SUPFAM" id="SSF103473">
    <property type="entry name" value="MFS general substrate transporter"/>
    <property type="match status" value="1"/>
</dbReference>
<dbReference type="InterPro" id="IPR020846">
    <property type="entry name" value="MFS_dom"/>
</dbReference>
<comment type="caution">
    <text evidence="8">The sequence shown here is derived from an EMBL/GenBank/DDBJ whole genome shotgun (WGS) entry which is preliminary data.</text>
</comment>
<dbReference type="EMBL" id="JACHMJ010000001">
    <property type="protein sequence ID" value="MBB5841938.1"/>
    <property type="molecule type" value="Genomic_DNA"/>
</dbReference>
<reference evidence="8 9" key="1">
    <citation type="submission" date="2020-08" db="EMBL/GenBank/DDBJ databases">
        <title>Sequencing the genomes of 1000 actinobacteria strains.</title>
        <authorList>
            <person name="Klenk H.-P."/>
        </authorList>
    </citation>
    <scope>NUCLEOTIDE SEQUENCE [LARGE SCALE GENOMIC DNA]</scope>
    <source>
        <strain evidence="8 9">DSM 105784</strain>
    </source>
</reference>
<dbReference type="Proteomes" id="UP000536685">
    <property type="component" value="Unassembled WGS sequence"/>
</dbReference>
<feature type="transmembrane region" description="Helical" evidence="6">
    <location>
        <begin position="54"/>
        <end position="76"/>
    </location>
</feature>
<name>A0A841AHW8_9MICO</name>
<keyword evidence="2" id="KW-1003">Cell membrane</keyword>
<proteinExistence type="predicted"/>
<feature type="transmembrane region" description="Helical" evidence="6">
    <location>
        <begin position="14"/>
        <end position="34"/>
    </location>
</feature>
<feature type="transmembrane region" description="Helical" evidence="6">
    <location>
        <begin position="379"/>
        <end position="398"/>
    </location>
</feature>
<sequence>MTSRDTAPTTTQPFPWVGLLVLAGAIFVSVTSEFLPTGLLPDMARELDVSESRIGLLVTIFAGTVVLTTTPLAALTRRYSRKYLVVAVLLVVATGNVLAALAPTYEILIGARIIGGLAHGLFWAVVGAYAAHLVPKHQIGRAVAITSGGGTAAFVLGVPLGTALGHALGWRLAFATIGIVVLVLAALVLRFLPAVNHHVSLATGEIALPARKDRSLPAVVILLVIIIIVMTGHYLFYTYITPWLTEVGGFDADSIPILLFLFGGAGAVGLVLAGLVSDRFPRGGLVVATAIVAASVLAVGLFSGSQVVVIVAFVLWGVPFGGVPAMLQARMLHTASVRLRDLASALYTTAFNFAIGFGAFVGGLLLDGAGLIVLPFWDAALIGFGVLFMLLTNAWLTARARRPRAVK</sequence>
<feature type="transmembrane region" description="Helical" evidence="6">
    <location>
        <begin position="142"/>
        <end position="160"/>
    </location>
</feature>
<dbReference type="CDD" id="cd17324">
    <property type="entry name" value="MFS_NepI_like"/>
    <property type="match status" value="1"/>
</dbReference>
<feature type="transmembrane region" description="Helical" evidence="6">
    <location>
        <begin position="350"/>
        <end position="373"/>
    </location>
</feature>
<evidence type="ECO:0000313" key="9">
    <source>
        <dbReference type="Proteomes" id="UP000536685"/>
    </source>
</evidence>
<dbReference type="InterPro" id="IPR036259">
    <property type="entry name" value="MFS_trans_sf"/>
</dbReference>
<feature type="transmembrane region" description="Helical" evidence="6">
    <location>
        <begin position="257"/>
        <end position="276"/>
    </location>
</feature>
<dbReference type="PANTHER" id="PTHR43124:SF3">
    <property type="entry name" value="CHLORAMPHENICOL EFFLUX PUMP RV0191"/>
    <property type="match status" value="1"/>
</dbReference>
<keyword evidence="5 6" id="KW-0472">Membrane</keyword>
<dbReference type="PROSITE" id="PS50850">
    <property type="entry name" value="MFS"/>
    <property type="match status" value="1"/>
</dbReference>
<evidence type="ECO:0000313" key="8">
    <source>
        <dbReference type="EMBL" id="MBB5841938.1"/>
    </source>
</evidence>
<evidence type="ECO:0000259" key="7">
    <source>
        <dbReference type="PROSITE" id="PS50850"/>
    </source>
</evidence>
<evidence type="ECO:0000256" key="1">
    <source>
        <dbReference type="ARBA" id="ARBA00004651"/>
    </source>
</evidence>
<organism evidence="8 9">
    <name type="scientific">Conyzicola lurida</name>
    <dbReference type="NCBI Taxonomy" id="1172621"/>
    <lineage>
        <taxon>Bacteria</taxon>
        <taxon>Bacillati</taxon>
        <taxon>Actinomycetota</taxon>
        <taxon>Actinomycetes</taxon>
        <taxon>Micrococcales</taxon>
        <taxon>Microbacteriaceae</taxon>
        <taxon>Conyzicola</taxon>
    </lineage>
</organism>
<comment type="subcellular location">
    <subcellularLocation>
        <location evidence="1">Cell membrane</location>
        <topology evidence="1">Multi-pass membrane protein</topology>
    </subcellularLocation>
</comment>
<evidence type="ECO:0000256" key="2">
    <source>
        <dbReference type="ARBA" id="ARBA00022475"/>
    </source>
</evidence>
<feature type="transmembrane region" description="Helical" evidence="6">
    <location>
        <begin position="283"/>
        <end position="302"/>
    </location>
</feature>
<dbReference type="InterPro" id="IPR050189">
    <property type="entry name" value="MFS_Efflux_Transporters"/>
</dbReference>
<feature type="domain" description="Major facilitator superfamily (MFS) profile" evidence="7">
    <location>
        <begin position="17"/>
        <end position="395"/>
    </location>
</feature>
<feature type="transmembrane region" description="Helical" evidence="6">
    <location>
        <begin position="107"/>
        <end position="130"/>
    </location>
</feature>
<keyword evidence="3 6" id="KW-0812">Transmembrane</keyword>
<keyword evidence="9" id="KW-1185">Reference proteome</keyword>
<dbReference type="GO" id="GO:0022857">
    <property type="term" value="F:transmembrane transporter activity"/>
    <property type="evidence" value="ECO:0007669"/>
    <property type="project" value="InterPro"/>
</dbReference>
<dbReference type="Pfam" id="PF07690">
    <property type="entry name" value="MFS_1"/>
    <property type="match status" value="1"/>
</dbReference>
<feature type="transmembrane region" description="Helical" evidence="6">
    <location>
        <begin position="83"/>
        <end position="101"/>
    </location>
</feature>
<dbReference type="Gene3D" id="1.20.1250.20">
    <property type="entry name" value="MFS general substrate transporter like domains"/>
    <property type="match status" value="1"/>
</dbReference>
<dbReference type="PANTHER" id="PTHR43124">
    <property type="entry name" value="PURINE EFFLUX PUMP PBUE"/>
    <property type="match status" value="1"/>
</dbReference>